<keyword evidence="3" id="KW-1185">Reference proteome</keyword>
<reference evidence="2 3" key="1">
    <citation type="submission" date="2021-01" db="EMBL/GenBank/DDBJ databases">
        <title>Genomic Encyclopedia of Type Strains, Phase IV (KMG-IV): sequencing the most valuable type-strain genomes for metagenomic binning, comparative biology and taxonomic classification.</title>
        <authorList>
            <person name="Goeker M."/>
        </authorList>
    </citation>
    <scope>NUCLEOTIDE SEQUENCE [LARGE SCALE GENOMIC DNA]</scope>
    <source>
        <strain evidence="2 3">DSM 105453</strain>
    </source>
</reference>
<gene>
    <name evidence="2" type="ORF">JOC94_004122</name>
</gene>
<evidence type="ECO:0000313" key="3">
    <source>
        <dbReference type="Proteomes" id="UP000823485"/>
    </source>
</evidence>
<comment type="caution">
    <text evidence="2">The sequence shown here is derived from an EMBL/GenBank/DDBJ whole genome shotgun (WGS) entry which is preliminary data.</text>
</comment>
<feature type="coiled-coil region" evidence="1">
    <location>
        <begin position="90"/>
        <end position="117"/>
    </location>
</feature>
<name>A0ABS2RBR2_9BACI</name>
<accession>A0ABS2RBR2</accession>
<organism evidence="2 3">
    <name type="scientific">Siminovitchia thermophila</name>
    <dbReference type="NCBI Taxonomy" id="1245522"/>
    <lineage>
        <taxon>Bacteria</taxon>
        <taxon>Bacillati</taxon>
        <taxon>Bacillota</taxon>
        <taxon>Bacilli</taxon>
        <taxon>Bacillales</taxon>
        <taxon>Bacillaceae</taxon>
        <taxon>Siminovitchia</taxon>
    </lineage>
</organism>
<dbReference type="RefSeq" id="WP_144461150.1">
    <property type="nucleotide sequence ID" value="NZ_JAFBFH010000038.1"/>
</dbReference>
<protein>
    <submittedName>
        <fullName evidence="2">RecB family nuclease</fullName>
    </submittedName>
</protein>
<sequence>MAYQELVQKAEQRKAQEKEQWEVKRAQLEREKLDTMAIIRRYDNTPRPFRDVTDSEYKAASSRLTQISTEISEGDYEANKPVNPLDYMTKAELQAALKELTDDVHQTEAQAEYKRETGYNFTIPRKDNRKLADIMAIQTRLQAMEDDN</sequence>
<evidence type="ECO:0000256" key="1">
    <source>
        <dbReference type="SAM" id="Coils"/>
    </source>
</evidence>
<dbReference type="EMBL" id="JAFBFH010000038">
    <property type="protein sequence ID" value="MBM7717098.1"/>
    <property type="molecule type" value="Genomic_DNA"/>
</dbReference>
<dbReference type="GeneID" id="56391116"/>
<proteinExistence type="predicted"/>
<evidence type="ECO:0000313" key="2">
    <source>
        <dbReference type="EMBL" id="MBM7717098.1"/>
    </source>
</evidence>
<dbReference type="Proteomes" id="UP000823485">
    <property type="component" value="Unassembled WGS sequence"/>
</dbReference>
<keyword evidence="1" id="KW-0175">Coiled coil</keyword>